<proteinExistence type="predicted"/>
<dbReference type="InterPro" id="IPR002104">
    <property type="entry name" value="Integrase_catalytic"/>
</dbReference>
<feature type="domain" description="Tyr recombinase" evidence="2">
    <location>
        <begin position="165"/>
        <end position="363"/>
    </location>
</feature>
<dbReference type="Pfam" id="PF00589">
    <property type="entry name" value="Phage_integrase"/>
    <property type="match status" value="1"/>
</dbReference>
<dbReference type="SUPFAM" id="SSF56349">
    <property type="entry name" value="DNA breaking-rejoining enzymes"/>
    <property type="match status" value="1"/>
</dbReference>
<evidence type="ECO:0000313" key="4">
    <source>
        <dbReference type="Proteomes" id="UP000225379"/>
    </source>
</evidence>
<name>A0A2B8BMM9_9PROT</name>
<evidence type="ECO:0000259" key="2">
    <source>
        <dbReference type="PROSITE" id="PS51898"/>
    </source>
</evidence>
<dbReference type="AlphaFoldDB" id="A0A2B8BMM9"/>
<dbReference type="GO" id="GO:0003677">
    <property type="term" value="F:DNA binding"/>
    <property type="evidence" value="ECO:0007669"/>
    <property type="project" value="InterPro"/>
</dbReference>
<dbReference type="OrthoDB" id="7363113at2"/>
<sequence>MTPTSWNAPARFAATSWGAEAMSKTSVTINRRSLPVSAWPEQDRSLWQAACEAGGPLDDAGAATDWAPATRRSRAANYGRWLTFLDQQGLLTPGAAPGDRVTPDMVRSYIDLLRPILAPLSLWTTIDQLAAIMPAVAPDADWGWLRRTAGRLKRGAANRRPIAPRIRNAADLYQRALAALAGIDGKPETRPFAHATGFRDALMFALTISRPIRRRTLAGLRVGQHLRPTSDGFLIQLEREDLKCGGPMSFPLPASLVPHMARYLDLHRPRLLQGHAHDALWITRKGLPMTLNGVSSCFERATPAVLGERINPHLLRHCAATSIALDDPQGARLTAALLGHSTLRTSERHYTMAKGLEASRRYQATLTDHITRLRRVVRGERP</sequence>
<dbReference type="GO" id="GO:0006310">
    <property type="term" value="P:DNA recombination"/>
    <property type="evidence" value="ECO:0007669"/>
    <property type="project" value="UniProtKB-KW"/>
</dbReference>
<reference evidence="4" key="1">
    <citation type="submission" date="2017-10" db="EMBL/GenBank/DDBJ databases">
        <authorList>
            <person name="Kravchenko I.K."/>
            <person name="Grouzdev D.S."/>
        </authorList>
    </citation>
    <scope>NUCLEOTIDE SEQUENCE [LARGE SCALE GENOMIC DNA]</scope>
    <source>
        <strain evidence="4">B2</strain>
    </source>
</reference>
<evidence type="ECO:0000256" key="1">
    <source>
        <dbReference type="ARBA" id="ARBA00023172"/>
    </source>
</evidence>
<gene>
    <name evidence="3" type="ORF">CRT60_03035</name>
</gene>
<dbReference type="InterPro" id="IPR013762">
    <property type="entry name" value="Integrase-like_cat_sf"/>
</dbReference>
<protein>
    <recommendedName>
        <fullName evidence="2">Tyr recombinase domain-containing protein</fullName>
    </recommendedName>
</protein>
<keyword evidence="4" id="KW-1185">Reference proteome</keyword>
<dbReference type="PROSITE" id="PS51898">
    <property type="entry name" value="TYR_RECOMBINASE"/>
    <property type="match status" value="1"/>
</dbReference>
<dbReference type="GO" id="GO:0015074">
    <property type="term" value="P:DNA integration"/>
    <property type="evidence" value="ECO:0007669"/>
    <property type="project" value="InterPro"/>
</dbReference>
<dbReference type="Proteomes" id="UP000225379">
    <property type="component" value="Unassembled WGS sequence"/>
</dbReference>
<dbReference type="InterPro" id="IPR011010">
    <property type="entry name" value="DNA_brk_join_enz"/>
</dbReference>
<keyword evidence="1" id="KW-0233">DNA recombination</keyword>
<organism evidence="3 4">
    <name type="scientific">Azospirillum palustre</name>
    <dbReference type="NCBI Taxonomy" id="2044885"/>
    <lineage>
        <taxon>Bacteria</taxon>
        <taxon>Pseudomonadati</taxon>
        <taxon>Pseudomonadota</taxon>
        <taxon>Alphaproteobacteria</taxon>
        <taxon>Rhodospirillales</taxon>
        <taxon>Azospirillaceae</taxon>
        <taxon>Azospirillum</taxon>
    </lineage>
</organism>
<comment type="caution">
    <text evidence="3">The sequence shown here is derived from an EMBL/GenBank/DDBJ whole genome shotgun (WGS) entry which is preliminary data.</text>
</comment>
<evidence type="ECO:0000313" key="3">
    <source>
        <dbReference type="EMBL" id="PGH58979.1"/>
    </source>
</evidence>
<dbReference type="EMBL" id="PDKW01000037">
    <property type="protein sequence ID" value="PGH58979.1"/>
    <property type="molecule type" value="Genomic_DNA"/>
</dbReference>
<accession>A0A2B8BMM9</accession>
<dbReference type="Gene3D" id="1.10.443.10">
    <property type="entry name" value="Intergrase catalytic core"/>
    <property type="match status" value="1"/>
</dbReference>